<feature type="non-terminal residue" evidence="13">
    <location>
        <position position="1"/>
    </location>
</feature>
<keyword evidence="3" id="KW-0813">Transport</keyword>
<dbReference type="EMBL" id="KQ964478">
    <property type="protein sequence ID" value="KXN71281.1"/>
    <property type="molecule type" value="Genomic_DNA"/>
</dbReference>
<evidence type="ECO:0000313" key="13">
    <source>
        <dbReference type="EMBL" id="KXN71281.1"/>
    </source>
</evidence>
<evidence type="ECO:0000256" key="2">
    <source>
        <dbReference type="ARBA" id="ARBA00009874"/>
    </source>
</evidence>
<sequence>DESLLDRIYALKDIIPPNQRLAISNTVSSVYNGVHTAFSIIGKTGWVLSTSAFVVLLPLMIAYEKDQELLMRSGQYPGMEQGAQVI</sequence>
<dbReference type="AlphaFoldDB" id="A0A137P8M6"/>
<evidence type="ECO:0000256" key="6">
    <source>
        <dbReference type="ARBA" id="ARBA00022927"/>
    </source>
</evidence>
<evidence type="ECO:0000256" key="11">
    <source>
        <dbReference type="ARBA" id="ARBA00023170"/>
    </source>
</evidence>
<dbReference type="CDD" id="cd22884">
    <property type="entry name" value="TOM22"/>
    <property type="match status" value="1"/>
</dbReference>
<evidence type="ECO:0000256" key="9">
    <source>
        <dbReference type="ARBA" id="ARBA00023128"/>
    </source>
</evidence>
<evidence type="ECO:0000313" key="14">
    <source>
        <dbReference type="Proteomes" id="UP000070444"/>
    </source>
</evidence>
<evidence type="ECO:0000256" key="3">
    <source>
        <dbReference type="ARBA" id="ARBA00022448"/>
    </source>
</evidence>
<evidence type="ECO:0000256" key="12">
    <source>
        <dbReference type="SAM" id="Phobius"/>
    </source>
</evidence>
<dbReference type="PANTHER" id="PTHR12504:SF0">
    <property type="entry name" value="MITOCHONDRIAL IMPORT RECEPTOR SUBUNIT TOM22 HOMOLOG"/>
    <property type="match status" value="1"/>
</dbReference>
<dbReference type="Pfam" id="PF04281">
    <property type="entry name" value="Tom22"/>
    <property type="match status" value="1"/>
</dbReference>
<dbReference type="InterPro" id="IPR005683">
    <property type="entry name" value="Tom22"/>
</dbReference>
<evidence type="ECO:0000256" key="4">
    <source>
        <dbReference type="ARBA" id="ARBA00022692"/>
    </source>
</evidence>
<feature type="non-terminal residue" evidence="13">
    <location>
        <position position="86"/>
    </location>
</feature>
<keyword evidence="5" id="KW-1000">Mitochondrion outer membrane</keyword>
<evidence type="ECO:0000256" key="5">
    <source>
        <dbReference type="ARBA" id="ARBA00022787"/>
    </source>
</evidence>
<keyword evidence="7 12" id="KW-1133">Transmembrane helix</keyword>
<keyword evidence="11" id="KW-0675">Receptor</keyword>
<dbReference type="STRING" id="796925.A0A137P8M6"/>
<protein>
    <submittedName>
        <fullName evidence="13">Mitochondrial import translocase, subunit Tom22</fullName>
    </submittedName>
</protein>
<gene>
    <name evidence="13" type="ORF">CONCODRAFT_27039</name>
</gene>
<comment type="similarity">
    <text evidence="2">Belongs to the Tom22 family.</text>
</comment>
<dbReference type="GO" id="GO:0005741">
    <property type="term" value="C:mitochondrial outer membrane"/>
    <property type="evidence" value="ECO:0007669"/>
    <property type="project" value="UniProtKB-SubCell"/>
</dbReference>
<evidence type="ECO:0000256" key="8">
    <source>
        <dbReference type="ARBA" id="ARBA00023010"/>
    </source>
</evidence>
<dbReference type="OrthoDB" id="10016939at2759"/>
<evidence type="ECO:0000256" key="10">
    <source>
        <dbReference type="ARBA" id="ARBA00023136"/>
    </source>
</evidence>
<accession>A0A137P8M6</accession>
<keyword evidence="6" id="KW-0653">Protein transport</keyword>
<comment type="subcellular location">
    <subcellularLocation>
        <location evidence="1">Mitochondrion outer membrane</location>
        <topology evidence="1">Single-pass membrane protein</topology>
    </subcellularLocation>
</comment>
<name>A0A137P8M6_CONC2</name>
<dbReference type="PANTHER" id="PTHR12504">
    <property type="entry name" value="MITOCHONDRIAL IMPORT RECEPTOR SUBUNIT TOM22"/>
    <property type="match status" value="1"/>
</dbReference>
<reference evidence="13 14" key="1">
    <citation type="journal article" date="2015" name="Genome Biol. Evol.">
        <title>Phylogenomic analyses indicate that early fungi evolved digesting cell walls of algal ancestors of land plants.</title>
        <authorList>
            <person name="Chang Y."/>
            <person name="Wang S."/>
            <person name="Sekimoto S."/>
            <person name="Aerts A.L."/>
            <person name="Choi C."/>
            <person name="Clum A."/>
            <person name="LaButti K.M."/>
            <person name="Lindquist E.A."/>
            <person name="Yee Ngan C."/>
            <person name="Ohm R.A."/>
            <person name="Salamov A.A."/>
            <person name="Grigoriev I.V."/>
            <person name="Spatafora J.W."/>
            <person name="Berbee M.L."/>
        </authorList>
    </citation>
    <scope>NUCLEOTIDE SEQUENCE [LARGE SCALE GENOMIC DNA]</scope>
    <source>
        <strain evidence="13 14">NRRL 28638</strain>
    </source>
</reference>
<keyword evidence="4 12" id="KW-0812">Transmembrane</keyword>
<organism evidence="13 14">
    <name type="scientific">Conidiobolus coronatus (strain ATCC 28846 / CBS 209.66 / NRRL 28638)</name>
    <name type="common">Delacroixia coronata</name>
    <dbReference type="NCBI Taxonomy" id="796925"/>
    <lineage>
        <taxon>Eukaryota</taxon>
        <taxon>Fungi</taxon>
        <taxon>Fungi incertae sedis</taxon>
        <taxon>Zoopagomycota</taxon>
        <taxon>Entomophthoromycotina</taxon>
        <taxon>Entomophthoromycetes</taxon>
        <taxon>Entomophthorales</taxon>
        <taxon>Ancylistaceae</taxon>
        <taxon>Conidiobolus</taxon>
    </lineage>
</organism>
<dbReference type="Proteomes" id="UP000070444">
    <property type="component" value="Unassembled WGS sequence"/>
</dbReference>
<feature type="transmembrane region" description="Helical" evidence="12">
    <location>
        <begin position="45"/>
        <end position="63"/>
    </location>
</feature>
<dbReference type="GO" id="GO:0006886">
    <property type="term" value="P:intracellular protein transport"/>
    <property type="evidence" value="ECO:0007669"/>
    <property type="project" value="InterPro"/>
</dbReference>
<proteinExistence type="inferred from homology"/>
<keyword evidence="10 12" id="KW-0472">Membrane</keyword>
<evidence type="ECO:0000256" key="1">
    <source>
        <dbReference type="ARBA" id="ARBA00004572"/>
    </source>
</evidence>
<keyword evidence="9" id="KW-0496">Mitochondrion</keyword>
<evidence type="ECO:0000256" key="7">
    <source>
        <dbReference type="ARBA" id="ARBA00022989"/>
    </source>
</evidence>
<keyword evidence="14" id="KW-1185">Reference proteome</keyword>
<keyword evidence="8" id="KW-0811">Translocation</keyword>